<dbReference type="Pfam" id="PF03009">
    <property type="entry name" value="GDPD"/>
    <property type="match status" value="1"/>
</dbReference>
<dbReference type="PANTHER" id="PTHR43805">
    <property type="entry name" value="GLYCEROPHOSPHORYL DIESTER PHOSPHODIESTERASE"/>
    <property type="match status" value="1"/>
</dbReference>
<dbReference type="InterPro" id="IPR017946">
    <property type="entry name" value="PLC-like_Pdiesterase_TIM-brl"/>
</dbReference>
<feature type="domain" description="GP-PDE" evidence="1">
    <location>
        <begin position="13"/>
        <end position="248"/>
    </location>
</feature>
<dbReference type="Gene3D" id="3.20.20.190">
    <property type="entry name" value="Phosphatidylinositol (PI) phosphodiesterase"/>
    <property type="match status" value="1"/>
</dbReference>
<dbReference type="PROSITE" id="PS51704">
    <property type="entry name" value="GP_PDE"/>
    <property type="match status" value="1"/>
</dbReference>
<protein>
    <submittedName>
        <fullName evidence="2">Glycerophosphodiester phosphodiesterase family protein</fullName>
    </submittedName>
</protein>
<evidence type="ECO:0000313" key="3">
    <source>
        <dbReference type="Proteomes" id="UP001528912"/>
    </source>
</evidence>
<dbReference type="InterPro" id="IPR030395">
    <property type="entry name" value="GP_PDE_dom"/>
</dbReference>
<gene>
    <name evidence="2" type="ORF">P4R38_19265</name>
</gene>
<accession>A0ABT6CC81</accession>
<organism evidence="2 3">
    <name type="scientific">Luteipulveratus flavus</name>
    <dbReference type="NCBI Taxonomy" id="3031728"/>
    <lineage>
        <taxon>Bacteria</taxon>
        <taxon>Bacillati</taxon>
        <taxon>Actinomycetota</taxon>
        <taxon>Actinomycetes</taxon>
        <taxon>Micrococcales</taxon>
        <taxon>Dermacoccaceae</taxon>
        <taxon>Luteipulveratus</taxon>
    </lineage>
</organism>
<dbReference type="PANTHER" id="PTHR43805:SF1">
    <property type="entry name" value="GP-PDE DOMAIN-CONTAINING PROTEIN"/>
    <property type="match status" value="1"/>
</dbReference>
<proteinExistence type="predicted"/>
<sequence length="285" mass="30238">MFASEPSAPAAGPVVVAHRGGAGLAAENTLAAFAASWALGVRVLETDARVTADGVVLAFHDATLDRTTSRTGPVRAEPWHRLRAEPGVLRLEDLLESFPDAELLVDVKDEAAVEPLAATLRRTGSGARVCVAGAWDSWLQAVVDRSPGTRSALGWKSLSGLMGGARLGTRPLRPLRAGAVAAHVPWRLGGMPWLADRRVASRLVALAHDHGLLVRAWTINDPDHQRRLARDGVDAIITDRPDLAQATLAGPTLVQGPTSTTALRDPYHRMAAEDVNESSELRGAV</sequence>
<keyword evidence="3" id="KW-1185">Reference proteome</keyword>
<name>A0ABT6CC81_9MICO</name>
<evidence type="ECO:0000259" key="1">
    <source>
        <dbReference type="PROSITE" id="PS51704"/>
    </source>
</evidence>
<dbReference type="RefSeq" id="WP_277193595.1">
    <property type="nucleotide sequence ID" value="NZ_JAROAV010000055.1"/>
</dbReference>
<reference evidence="2 3" key="1">
    <citation type="submission" date="2023-03" db="EMBL/GenBank/DDBJ databases">
        <title>YIM 133296 draft genome.</title>
        <authorList>
            <person name="Xiong L."/>
        </authorList>
    </citation>
    <scope>NUCLEOTIDE SEQUENCE [LARGE SCALE GENOMIC DNA]</scope>
    <source>
        <strain evidence="2 3">YIM 133296</strain>
    </source>
</reference>
<comment type="caution">
    <text evidence="2">The sequence shown here is derived from an EMBL/GenBank/DDBJ whole genome shotgun (WGS) entry which is preliminary data.</text>
</comment>
<dbReference type="EMBL" id="JAROAV010000055">
    <property type="protein sequence ID" value="MDF8266395.1"/>
    <property type="molecule type" value="Genomic_DNA"/>
</dbReference>
<dbReference type="Proteomes" id="UP001528912">
    <property type="component" value="Unassembled WGS sequence"/>
</dbReference>
<dbReference type="SUPFAM" id="SSF51695">
    <property type="entry name" value="PLC-like phosphodiesterases"/>
    <property type="match status" value="1"/>
</dbReference>
<evidence type="ECO:0000313" key="2">
    <source>
        <dbReference type="EMBL" id="MDF8266395.1"/>
    </source>
</evidence>